<comment type="catalytic activity">
    <reaction evidence="7 8">
        <text>NAD(+) + ATP = ADP + NADP(+) + H(+)</text>
        <dbReference type="Rhea" id="RHEA:18629"/>
        <dbReference type="ChEBI" id="CHEBI:15378"/>
        <dbReference type="ChEBI" id="CHEBI:30616"/>
        <dbReference type="ChEBI" id="CHEBI:57540"/>
        <dbReference type="ChEBI" id="CHEBI:58349"/>
        <dbReference type="ChEBI" id="CHEBI:456216"/>
        <dbReference type="EC" id="2.7.1.23"/>
    </reaction>
</comment>
<evidence type="ECO:0000256" key="3">
    <source>
        <dbReference type="ARBA" id="ARBA00022777"/>
    </source>
</evidence>
<evidence type="ECO:0000256" key="5">
    <source>
        <dbReference type="ARBA" id="ARBA00022857"/>
    </source>
</evidence>
<dbReference type="NCBIfam" id="NF003424">
    <property type="entry name" value="PRK04885.1"/>
    <property type="match status" value="1"/>
</dbReference>
<organism evidence="9 10">
    <name type="scientific">Marinicrinis sediminis</name>
    <dbReference type="NCBI Taxonomy" id="1652465"/>
    <lineage>
        <taxon>Bacteria</taxon>
        <taxon>Bacillati</taxon>
        <taxon>Bacillota</taxon>
        <taxon>Bacilli</taxon>
        <taxon>Bacillales</taxon>
        <taxon>Paenibacillaceae</taxon>
    </lineage>
</organism>
<reference evidence="10" key="1">
    <citation type="journal article" date="2019" name="Int. J. Syst. Evol. Microbiol.">
        <title>The Global Catalogue of Microorganisms (GCM) 10K type strain sequencing project: providing services to taxonomists for standard genome sequencing and annotation.</title>
        <authorList>
            <consortium name="The Broad Institute Genomics Platform"/>
            <consortium name="The Broad Institute Genome Sequencing Center for Infectious Disease"/>
            <person name="Wu L."/>
            <person name="Ma J."/>
        </authorList>
    </citation>
    <scope>NUCLEOTIDE SEQUENCE [LARGE SCALE GENOMIC DNA]</scope>
    <source>
        <strain evidence="10">KCTC 33676</strain>
    </source>
</reference>
<dbReference type="Gene3D" id="2.60.200.30">
    <property type="entry name" value="Probable inorganic polyphosphate/atp-NAD kinase, domain 2"/>
    <property type="match status" value="1"/>
</dbReference>
<keyword evidence="8" id="KW-0963">Cytoplasm</keyword>
<evidence type="ECO:0000313" key="9">
    <source>
        <dbReference type="EMBL" id="MFD2670742.1"/>
    </source>
</evidence>
<evidence type="ECO:0000256" key="2">
    <source>
        <dbReference type="ARBA" id="ARBA00022741"/>
    </source>
</evidence>
<dbReference type="HAMAP" id="MF_00361">
    <property type="entry name" value="NAD_kinase"/>
    <property type="match status" value="1"/>
</dbReference>
<dbReference type="InterPro" id="IPR017437">
    <property type="entry name" value="ATP-NAD_kinase_PpnK-typ_C"/>
</dbReference>
<evidence type="ECO:0000256" key="8">
    <source>
        <dbReference type="HAMAP-Rule" id="MF_00361"/>
    </source>
</evidence>
<dbReference type="Pfam" id="PF01513">
    <property type="entry name" value="NAD_kinase"/>
    <property type="match status" value="1"/>
</dbReference>
<proteinExistence type="inferred from homology"/>
<accession>A0ABW5R6M1</accession>
<keyword evidence="3 8" id="KW-0418">Kinase</keyword>
<feature type="binding site" evidence="8">
    <location>
        <position position="155"/>
    </location>
    <ligand>
        <name>NAD(+)</name>
        <dbReference type="ChEBI" id="CHEBI:57540"/>
    </ligand>
</feature>
<keyword evidence="4 8" id="KW-0067">ATP-binding</keyword>
<comment type="similarity">
    <text evidence="8">Belongs to the NAD kinase family.</text>
</comment>
<comment type="cofactor">
    <cofactor evidence="8">
        <name>a divalent metal cation</name>
        <dbReference type="ChEBI" id="CHEBI:60240"/>
    </cofactor>
</comment>
<gene>
    <name evidence="8" type="primary">nadK</name>
    <name evidence="9" type="ORF">ACFSUC_03845</name>
</gene>
<evidence type="ECO:0000256" key="6">
    <source>
        <dbReference type="ARBA" id="ARBA00023027"/>
    </source>
</evidence>
<dbReference type="PANTHER" id="PTHR20275:SF0">
    <property type="entry name" value="NAD KINASE"/>
    <property type="match status" value="1"/>
</dbReference>
<comment type="subcellular location">
    <subcellularLocation>
        <location evidence="8">Cytoplasm</location>
    </subcellularLocation>
</comment>
<feature type="binding site" evidence="8">
    <location>
        <position position="153"/>
    </location>
    <ligand>
        <name>NAD(+)</name>
        <dbReference type="ChEBI" id="CHEBI:57540"/>
    </ligand>
</feature>
<feature type="binding site" evidence="8">
    <location>
        <position position="190"/>
    </location>
    <ligand>
        <name>NAD(+)</name>
        <dbReference type="ChEBI" id="CHEBI:57540"/>
    </ligand>
</feature>
<protein>
    <recommendedName>
        <fullName evidence="8">NAD kinase</fullName>
        <ecNumber evidence="8">2.7.1.23</ecNumber>
    </recommendedName>
    <alternativeName>
        <fullName evidence="8">ATP-dependent NAD kinase</fullName>
    </alternativeName>
</protein>
<comment type="caution">
    <text evidence="8">Lacks conserved residue(s) required for the propagation of feature annotation.</text>
</comment>
<keyword evidence="2 8" id="KW-0547">Nucleotide-binding</keyword>
<keyword evidence="1 8" id="KW-0808">Transferase</keyword>
<dbReference type="GO" id="GO:0003951">
    <property type="term" value="F:NAD+ kinase activity"/>
    <property type="evidence" value="ECO:0007669"/>
    <property type="project" value="UniProtKB-EC"/>
</dbReference>
<dbReference type="PANTHER" id="PTHR20275">
    <property type="entry name" value="NAD KINASE"/>
    <property type="match status" value="1"/>
</dbReference>
<dbReference type="InterPro" id="IPR016064">
    <property type="entry name" value="NAD/diacylglycerol_kinase_sf"/>
</dbReference>
<feature type="binding site" evidence="8">
    <location>
        <begin position="127"/>
        <end position="128"/>
    </location>
    <ligand>
        <name>NAD(+)</name>
        <dbReference type="ChEBI" id="CHEBI:57540"/>
    </ligand>
</feature>
<keyword evidence="5 8" id="KW-0521">NADP</keyword>
<comment type="caution">
    <text evidence="9">The sequence shown here is derived from an EMBL/GenBank/DDBJ whole genome shotgun (WGS) entry which is preliminary data.</text>
</comment>
<comment type="function">
    <text evidence="8">Involved in the regulation of the intracellular balance of NAD and NADP, and is a key enzyme in the biosynthesis of NADP. Catalyzes specifically the phosphorylation on 2'-hydroxyl of the adenosine moiety of NAD to yield NADP.</text>
</comment>
<dbReference type="EC" id="2.7.1.23" evidence="8"/>
<dbReference type="SUPFAM" id="SSF111331">
    <property type="entry name" value="NAD kinase/diacylglycerol kinase-like"/>
    <property type="match status" value="1"/>
</dbReference>
<dbReference type="Pfam" id="PF20143">
    <property type="entry name" value="NAD_kinase_C"/>
    <property type="match status" value="1"/>
</dbReference>
<evidence type="ECO:0000256" key="1">
    <source>
        <dbReference type="ARBA" id="ARBA00022679"/>
    </source>
</evidence>
<feature type="binding site" evidence="8">
    <location>
        <begin position="47"/>
        <end position="48"/>
    </location>
    <ligand>
        <name>NAD(+)</name>
        <dbReference type="ChEBI" id="CHEBI:57540"/>
    </ligand>
</feature>
<dbReference type="Gene3D" id="3.40.50.10330">
    <property type="entry name" value="Probable inorganic polyphosphate/atp-NAD kinase, domain 1"/>
    <property type="match status" value="1"/>
</dbReference>
<evidence type="ECO:0000256" key="7">
    <source>
        <dbReference type="ARBA" id="ARBA00047925"/>
    </source>
</evidence>
<evidence type="ECO:0000256" key="4">
    <source>
        <dbReference type="ARBA" id="ARBA00022840"/>
    </source>
</evidence>
<feature type="active site" description="Proton acceptor" evidence="8">
    <location>
        <position position="47"/>
    </location>
</feature>
<dbReference type="EMBL" id="JBHUMM010000005">
    <property type="protein sequence ID" value="MFD2670742.1"/>
    <property type="molecule type" value="Genomic_DNA"/>
</dbReference>
<evidence type="ECO:0000313" key="10">
    <source>
        <dbReference type="Proteomes" id="UP001597497"/>
    </source>
</evidence>
<dbReference type="Proteomes" id="UP001597497">
    <property type="component" value="Unassembled WGS sequence"/>
</dbReference>
<keyword evidence="6 8" id="KW-0520">NAD</keyword>
<dbReference type="InterPro" id="IPR017438">
    <property type="entry name" value="ATP-NAD_kinase_N"/>
</dbReference>
<dbReference type="RefSeq" id="WP_379928165.1">
    <property type="nucleotide sequence ID" value="NZ_JBHUMM010000005.1"/>
</dbReference>
<keyword evidence="10" id="KW-1185">Reference proteome</keyword>
<sequence>MSLNYYVLSRGDETSNSLKKAFEAMAEERHMKQDEKNPDIVISIGGDGTMLLAFHSFVEQLDRISFVGVHTGHLGFYADWKSDELETLVELMASSPQLFSHKIVEYPLLDIEITTLDGQSHTYYALNECTLRGGRSTLVAELHLNDTPFEMFRGDGMCISTPSGSTAYNKSLGGAIIHPAIETIQIAEMASINNRVFRTLGSSMLLPKHHHCDIYPKTNQPLQISVDHMQLEFEAVQTLRCKVARQKVRFARYRPFPFWNRVKEAFIGSKYDEQR</sequence>
<dbReference type="InterPro" id="IPR002504">
    <property type="entry name" value="NADK"/>
</dbReference>
<name>A0ABW5R6M1_9BACL</name>
<feature type="binding site" evidence="8">
    <location>
        <begin position="166"/>
        <end position="171"/>
    </location>
    <ligand>
        <name>NAD(+)</name>
        <dbReference type="ChEBI" id="CHEBI:57540"/>
    </ligand>
</feature>